<evidence type="ECO:0000313" key="1">
    <source>
        <dbReference type="EMBL" id="MVX59267.1"/>
    </source>
</evidence>
<dbReference type="InterPro" id="IPR035942">
    <property type="entry name" value="Lp2179-like_sf"/>
</dbReference>
<dbReference type="Proteomes" id="UP000461595">
    <property type="component" value="Unassembled WGS sequence"/>
</dbReference>
<name>A0A7X3G974_9STRE</name>
<evidence type="ECO:0000313" key="2">
    <source>
        <dbReference type="EMBL" id="NYS49552.1"/>
    </source>
</evidence>
<reference evidence="1 3" key="1">
    <citation type="submission" date="2019-12" db="EMBL/GenBank/DDBJ databases">
        <title>Microbes associate with the intestines of laboratory mice.</title>
        <authorList>
            <person name="Navarre W."/>
            <person name="Wong E."/>
        </authorList>
    </citation>
    <scope>NUCLEOTIDE SEQUENCE [LARGE SCALE GENOMIC DNA]</scope>
    <source>
        <strain evidence="1 3">NM51_B2-22</strain>
    </source>
</reference>
<keyword evidence="4" id="KW-1185">Reference proteome</keyword>
<dbReference type="Proteomes" id="UP000563349">
    <property type="component" value="Unassembled WGS sequence"/>
</dbReference>
<comment type="caution">
    <text evidence="1">The sequence shown here is derived from an EMBL/GenBank/DDBJ whole genome shotgun (WGS) entry which is preliminary data.</text>
</comment>
<dbReference type="AlphaFoldDB" id="A0A7X3G974"/>
<accession>A0A7X3G974</accession>
<gene>
    <name evidence="1" type="ORF">E5983_06405</name>
    <name evidence="2" type="ORF">HZY93_06200</name>
</gene>
<dbReference type="EMBL" id="JACBYG010000076">
    <property type="protein sequence ID" value="NYS49552.1"/>
    <property type="molecule type" value="Genomic_DNA"/>
</dbReference>
<sequence>MAFSTSVHLPNSPYRYHIDPGIRKYTLRDTTFSQNKTGNYELQRLLEEVPNSGQGFLVKIAVKEDLSAFRLTITDATGLHKVDIFQDKISPIYREKFFFLMDSLVDRKVFSKEEV</sequence>
<proteinExistence type="predicted"/>
<dbReference type="OrthoDB" id="2166222at2"/>
<dbReference type="Gene3D" id="3.30.1820.10">
    <property type="entry name" value="Lp2179-like"/>
    <property type="match status" value="1"/>
</dbReference>
<reference evidence="2 4" key="2">
    <citation type="submission" date="2020-07" db="EMBL/GenBank/DDBJ databases">
        <title>MOT database genomes.</title>
        <authorList>
            <person name="Joseph S."/>
            <person name="Aduse-Opoku J."/>
            <person name="Hashim A."/>
            <person name="Wade W."/>
            <person name="Curtis M."/>
        </authorList>
    </citation>
    <scope>NUCLEOTIDE SEQUENCE [LARGE SCALE GENOMIC DNA]</scope>
    <source>
        <strain evidence="2 4">CCW311</strain>
    </source>
</reference>
<dbReference type="RefSeq" id="WP_160333049.1">
    <property type="nucleotide sequence ID" value="NZ_CP128228.1"/>
</dbReference>
<dbReference type="InterPro" id="IPR014965">
    <property type="entry name" value="Amino_acid_metab_prot_put"/>
</dbReference>
<organism evidence="1 3">
    <name type="scientific">Streptococcus danieliae</name>
    <dbReference type="NCBI Taxonomy" id="747656"/>
    <lineage>
        <taxon>Bacteria</taxon>
        <taxon>Bacillati</taxon>
        <taxon>Bacillota</taxon>
        <taxon>Bacilli</taxon>
        <taxon>Lactobacillales</taxon>
        <taxon>Streptococcaceae</taxon>
        <taxon>Streptococcus</taxon>
    </lineage>
</organism>
<protein>
    <submittedName>
        <fullName evidence="1">Cysteine desulfurase</fullName>
    </submittedName>
</protein>
<evidence type="ECO:0000313" key="3">
    <source>
        <dbReference type="Proteomes" id="UP000461595"/>
    </source>
</evidence>
<dbReference type="SUPFAM" id="SSF160800">
    <property type="entry name" value="Lp2179-like"/>
    <property type="match status" value="1"/>
</dbReference>
<dbReference type="Pfam" id="PF08866">
    <property type="entry name" value="DUF1831"/>
    <property type="match status" value="1"/>
</dbReference>
<dbReference type="EMBL" id="WSRS01000054">
    <property type="protein sequence ID" value="MVX59267.1"/>
    <property type="molecule type" value="Genomic_DNA"/>
</dbReference>
<evidence type="ECO:0000313" key="4">
    <source>
        <dbReference type="Proteomes" id="UP000563349"/>
    </source>
</evidence>